<dbReference type="Pfam" id="PF01793">
    <property type="entry name" value="Glyco_transf_15"/>
    <property type="match status" value="1"/>
</dbReference>
<gene>
    <name evidence="4" type="ORF">MYCIT1_LOCUS21873</name>
    <name evidence="3" type="ORF">MYCIT1_LOCUS536</name>
</gene>
<reference evidence="4" key="1">
    <citation type="submission" date="2023-11" db="EMBL/GenBank/DDBJ databases">
        <authorList>
            <person name="De Vega J J."/>
            <person name="De Vega J J."/>
        </authorList>
    </citation>
    <scope>NUCLEOTIDE SEQUENCE</scope>
</reference>
<sequence>SPNISRWLMTASSRAMLSTTNSSVSFGVVPEEHWYQPGWIDESVARQGREKMVEQNIIYGDSVPYRNMCRFNSGFFFKQPLLQNYRYYWRVEPDIEYTCDVDYDPFRYMVENNKTYGFTISFFEWEPTIPTLWSTVKEFMALHPEYIADNNAMSFLSDDGGE</sequence>
<dbReference type="InterPro" id="IPR002685">
    <property type="entry name" value="Glyco_trans_15"/>
</dbReference>
<dbReference type="EMBL" id="CAVNYO010000008">
    <property type="protein sequence ID" value="CAK5262088.1"/>
    <property type="molecule type" value="Genomic_DNA"/>
</dbReference>
<protein>
    <recommendedName>
        <fullName evidence="6">Glycosyltransferase family 15 protein</fullName>
    </recommendedName>
</protein>
<dbReference type="SUPFAM" id="SSF53448">
    <property type="entry name" value="Nucleotide-diphospho-sugar transferases"/>
    <property type="match status" value="1"/>
</dbReference>
<name>A0AAD2Q498_9AGAR</name>
<dbReference type="PANTHER" id="PTHR31121:SF6">
    <property type="entry name" value="ALPHA-1,2 MANNOSYLTRANSFERASE KTR1"/>
    <property type="match status" value="1"/>
</dbReference>
<keyword evidence="5" id="KW-1185">Reference proteome</keyword>
<dbReference type="Gene3D" id="3.90.550.10">
    <property type="entry name" value="Spore Coat Polysaccharide Biosynthesis Protein SpsA, Chain A"/>
    <property type="match status" value="1"/>
</dbReference>
<evidence type="ECO:0008006" key="6">
    <source>
        <dbReference type="Google" id="ProtNLM"/>
    </source>
</evidence>
<dbReference type="GO" id="GO:0000026">
    <property type="term" value="F:alpha-1,2-mannosyltransferase activity"/>
    <property type="evidence" value="ECO:0007669"/>
    <property type="project" value="TreeGrafter"/>
</dbReference>
<proteinExistence type="inferred from homology"/>
<evidence type="ECO:0000313" key="4">
    <source>
        <dbReference type="EMBL" id="CAK5274616.1"/>
    </source>
</evidence>
<dbReference type="GO" id="GO:0005794">
    <property type="term" value="C:Golgi apparatus"/>
    <property type="evidence" value="ECO:0007669"/>
    <property type="project" value="TreeGrafter"/>
</dbReference>
<dbReference type="GO" id="GO:0000032">
    <property type="term" value="P:cell wall mannoprotein biosynthetic process"/>
    <property type="evidence" value="ECO:0007669"/>
    <property type="project" value="TreeGrafter"/>
</dbReference>
<comment type="caution">
    <text evidence="4">The sequence shown here is derived from an EMBL/GenBank/DDBJ whole genome shotgun (WGS) entry which is preliminary data.</text>
</comment>
<feature type="non-terminal residue" evidence="4">
    <location>
        <position position="1"/>
    </location>
</feature>
<feature type="non-terminal residue" evidence="4">
    <location>
        <position position="162"/>
    </location>
</feature>
<organism evidence="4 5">
    <name type="scientific">Mycena citricolor</name>
    <dbReference type="NCBI Taxonomy" id="2018698"/>
    <lineage>
        <taxon>Eukaryota</taxon>
        <taxon>Fungi</taxon>
        <taxon>Dikarya</taxon>
        <taxon>Basidiomycota</taxon>
        <taxon>Agaricomycotina</taxon>
        <taxon>Agaricomycetes</taxon>
        <taxon>Agaricomycetidae</taxon>
        <taxon>Agaricales</taxon>
        <taxon>Marasmiineae</taxon>
        <taxon>Mycenaceae</taxon>
        <taxon>Mycena</taxon>
    </lineage>
</organism>
<dbReference type="PANTHER" id="PTHR31121">
    <property type="entry name" value="ALPHA-1,2 MANNOSYLTRANSFERASE KTR1"/>
    <property type="match status" value="1"/>
</dbReference>
<comment type="similarity">
    <text evidence="1">Belongs to the glycosyltransferase 15 family.</text>
</comment>
<evidence type="ECO:0000256" key="1">
    <source>
        <dbReference type="ARBA" id="ARBA00007677"/>
    </source>
</evidence>
<dbReference type="GO" id="GO:0016020">
    <property type="term" value="C:membrane"/>
    <property type="evidence" value="ECO:0007669"/>
    <property type="project" value="InterPro"/>
</dbReference>
<dbReference type="InterPro" id="IPR029044">
    <property type="entry name" value="Nucleotide-diphossugar_trans"/>
</dbReference>
<evidence type="ECO:0000313" key="5">
    <source>
        <dbReference type="Proteomes" id="UP001295794"/>
    </source>
</evidence>
<evidence type="ECO:0000256" key="2">
    <source>
        <dbReference type="ARBA" id="ARBA00022679"/>
    </source>
</evidence>
<evidence type="ECO:0000313" key="3">
    <source>
        <dbReference type="EMBL" id="CAK5262088.1"/>
    </source>
</evidence>
<dbReference type="AlphaFoldDB" id="A0AAD2Q498"/>
<dbReference type="Proteomes" id="UP001295794">
    <property type="component" value="Unassembled WGS sequence"/>
</dbReference>
<dbReference type="EMBL" id="CAVNYO010000403">
    <property type="protein sequence ID" value="CAK5274616.1"/>
    <property type="molecule type" value="Genomic_DNA"/>
</dbReference>
<dbReference type="GO" id="GO:0006487">
    <property type="term" value="P:protein N-linked glycosylation"/>
    <property type="evidence" value="ECO:0007669"/>
    <property type="project" value="TreeGrafter"/>
</dbReference>
<keyword evidence="2" id="KW-0808">Transferase</keyword>
<accession>A0AAD2Q498</accession>